<protein>
    <submittedName>
        <fullName evidence="1">Uncharacterized protein</fullName>
    </submittedName>
</protein>
<organism evidence="1 2">
    <name type="scientific">Haematococcus lacustris</name>
    <name type="common">Green alga</name>
    <name type="synonym">Haematococcus pluvialis</name>
    <dbReference type="NCBI Taxonomy" id="44745"/>
    <lineage>
        <taxon>Eukaryota</taxon>
        <taxon>Viridiplantae</taxon>
        <taxon>Chlorophyta</taxon>
        <taxon>core chlorophytes</taxon>
        <taxon>Chlorophyceae</taxon>
        <taxon>CS clade</taxon>
        <taxon>Chlamydomonadales</taxon>
        <taxon>Haematococcaceae</taxon>
        <taxon>Haematococcus</taxon>
    </lineage>
</organism>
<reference evidence="1 2" key="1">
    <citation type="submission" date="2020-02" db="EMBL/GenBank/DDBJ databases">
        <title>Draft genome sequence of Haematococcus lacustris strain NIES-144.</title>
        <authorList>
            <person name="Morimoto D."/>
            <person name="Nakagawa S."/>
            <person name="Yoshida T."/>
            <person name="Sawayama S."/>
        </authorList>
    </citation>
    <scope>NUCLEOTIDE SEQUENCE [LARGE SCALE GENOMIC DNA]</scope>
    <source>
        <strain evidence="1 2">NIES-144</strain>
    </source>
</reference>
<accession>A0A699Z1Y5</accession>
<dbReference type="Gene3D" id="3.90.70.130">
    <property type="match status" value="1"/>
</dbReference>
<feature type="non-terminal residue" evidence="1">
    <location>
        <position position="32"/>
    </location>
</feature>
<dbReference type="AlphaFoldDB" id="A0A699Z1Y5"/>
<evidence type="ECO:0000313" key="2">
    <source>
        <dbReference type="Proteomes" id="UP000485058"/>
    </source>
</evidence>
<feature type="non-terminal residue" evidence="1">
    <location>
        <position position="1"/>
    </location>
</feature>
<sequence length="32" mass="3507">MGAEGDSKWIGTTEAAALLRHHRVSARIIDFP</sequence>
<dbReference type="EMBL" id="BLLF01000567">
    <property type="protein sequence ID" value="GFH13029.1"/>
    <property type="molecule type" value="Genomic_DNA"/>
</dbReference>
<comment type="caution">
    <text evidence="1">The sequence shown here is derived from an EMBL/GenBank/DDBJ whole genome shotgun (WGS) entry which is preliminary data.</text>
</comment>
<name>A0A699Z1Y5_HAELA</name>
<keyword evidence="2" id="KW-1185">Reference proteome</keyword>
<evidence type="ECO:0000313" key="1">
    <source>
        <dbReference type="EMBL" id="GFH13029.1"/>
    </source>
</evidence>
<dbReference type="Proteomes" id="UP000485058">
    <property type="component" value="Unassembled WGS sequence"/>
</dbReference>
<gene>
    <name evidence="1" type="ORF">HaLaN_08829</name>
</gene>
<proteinExistence type="predicted"/>